<comment type="catalytic activity">
    <reaction evidence="10">
        <text>N-terminal L-seryl-[histone H2A] + acetyl-CoA = N-terminal N(alpha)-acetyl-L-seryl-[histone H2A] + CoA + H(+)</text>
        <dbReference type="Rhea" id="RHEA:50600"/>
        <dbReference type="Rhea" id="RHEA-COMP:12742"/>
        <dbReference type="Rhea" id="RHEA-COMP:12744"/>
        <dbReference type="ChEBI" id="CHEBI:15378"/>
        <dbReference type="ChEBI" id="CHEBI:57287"/>
        <dbReference type="ChEBI" id="CHEBI:57288"/>
        <dbReference type="ChEBI" id="CHEBI:64738"/>
        <dbReference type="ChEBI" id="CHEBI:83690"/>
        <dbReference type="EC" id="2.3.1.257"/>
    </reaction>
</comment>
<gene>
    <name evidence="13" type="ORF">SPRG_07131</name>
</gene>
<evidence type="ECO:0000256" key="9">
    <source>
        <dbReference type="ARBA" id="ARBA00023315"/>
    </source>
</evidence>
<keyword evidence="6" id="KW-0963">Cytoplasm</keyword>
<evidence type="ECO:0000259" key="12">
    <source>
        <dbReference type="PROSITE" id="PS51186"/>
    </source>
</evidence>
<dbReference type="OMA" id="AYLHYRF"/>
<keyword evidence="9" id="KW-0012">Acyltransferase</keyword>
<dbReference type="RefSeq" id="XP_012201318.1">
    <property type="nucleotide sequence ID" value="XM_012345928.1"/>
</dbReference>
<dbReference type="GO" id="GO:1990189">
    <property type="term" value="F:protein N-terminal-serine acetyltransferase activity"/>
    <property type="evidence" value="ECO:0007669"/>
    <property type="project" value="UniProtKB-EC"/>
</dbReference>
<comment type="catalytic activity">
    <reaction evidence="11">
        <text>N-terminal L-seryl-[histone H4] + acetyl-CoA = N-terminal N(alpha)-acetyl-L-seryl-[histone H4] + CoA + H(+)</text>
        <dbReference type="Rhea" id="RHEA:50596"/>
        <dbReference type="Rhea" id="RHEA-COMP:12740"/>
        <dbReference type="Rhea" id="RHEA-COMP:12743"/>
        <dbReference type="ChEBI" id="CHEBI:15378"/>
        <dbReference type="ChEBI" id="CHEBI:57287"/>
        <dbReference type="ChEBI" id="CHEBI:57288"/>
        <dbReference type="ChEBI" id="CHEBI:64738"/>
        <dbReference type="ChEBI" id="CHEBI:83690"/>
        <dbReference type="EC" id="2.3.1.257"/>
    </reaction>
</comment>
<dbReference type="Pfam" id="PF00583">
    <property type="entry name" value="Acetyltransf_1"/>
    <property type="match status" value="1"/>
</dbReference>
<evidence type="ECO:0000313" key="13">
    <source>
        <dbReference type="EMBL" id="KDO27858.1"/>
    </source>
</evidence>
<dbReference type="PANTHER" id="PTHR20531:SF1">
    <property type="entry name" value="N-ALPHA-ACETYLTRANSFERASE 40"/>
    <property type="match status" value="1"/>
</dbReference>
<dbReference type="InterPro" id="IPR016181">
    <property type="entry name" value="Acyl_CoA_acyltransferase"/>
</dbReference>
<evidence type="ECO:0000256" key="4">
    <source>
        <dbReference type="ARBA" id="ARBA00012950"/>
    </source>
</evidence>
<dbReference type="PANTHER" id="PTHR20531">
    <property type="entry name" value="N-ALPHA-ACETYLTRANSFERASE 40"/>
    <property type="match status" value="1"/>
</dbReference>
<accession>A0A067CBI8</accession>
<dbReference type="STRING" id="695850.A0A067CBI8"/>
<evidence type="ECO:0000256" key="8">
    <source>
        <dbReference type="ARBA" id="ARBA00023242"/>
    </source>
</evidence>
<evidence type="ECO:0000256" key="3">
    <source>
        <dbReference type="ARBA" id="ARBA00008870"/>
    </source>
</evidence>
<keyword evidence="14" id="KW-1185">Reference proteome</keyword>
<keyword evidence="8" id="KW-0539">Nucleus</keyword>
<evidence type="ECO:0000256" key="6">
    <source>
        <dbReference type="ARBA" id="ARBA00022490"/>
    </source>
</evidence>
<comment type="subcellular location">
    <subcellularLocation>
        <location evidence="2">Cytoplasm</location>
    </subcellularLocation>
    <subcellularLocation>
        <location evidence="1">Nucleus</location>
    </subcellularLocation>
</comment>
<name>A0A067CBI8_SAPPC</name>
<dbReference type="GO" id="GO:0043998">
    <property type="term" value="F:histone H2A acetyltransferase activity"/>
    <property type="evidence" value="ECO:0007669"/>
    <property type="project" value="InterPro"/>
</dbReference>
<dbReference type="GeneID" id="24129432"/>
<evidence type="ECO:0000256" key="7">
    <source>
        <dbReference type="ARBA" id="ARBA00022679"/>
    </source>
</evidence>
<dbReference type="Gene3D" id="3.40.630.30">
    <property type="match status" value="1"/>
</dbReference>
<keyword evidence="7" id="KW-0808">Transferase</keyword>
<evidence type="ECO:0000256" key="2">
    <source>
        <dbReference type="ARBA" id="ARBA00004496"/>
    </source>
</evidence>
<dbReference type="InterPro" id="IPR039949">
    <property type="entry name" value="NAA40"/>
</dbReference>
<dbReference type="OrthoDB" id="424551at2759"/>
<dbReference type="SUPFAM" id="SSF55729">
    <property type="entry name" value="Acyl-CoA N-acyltransferases (Nat)"/>
    <property type="match status" value="1"/>
</dbReference>
<proteinExistence type="inferred from homology"/>
<evidence type="ECO:0000256" key="11">
    <source>
        <dbReference type="ARBA" id="ARBA00049524"/>
    </source>
</evidence>
<dbReference type="CDD" id="cd04301">
    <property type="entry name" value="NAT_SF"/>
    <property type="match status" value="1"/>
</dbReference>
<dbReference type="GO" id="GO:0005634">
    <property type="term" value="C:nucleus"/>
    <property type="evidence" value="ECO:0007669"/>
    <property type="project" value="UniProtKB-SubCell"/>
</dbReference>
<evidence type="ECO:0000256" key="10">
    <source>
        <dbReference type="ARBA" id="ARBA00047821"/>
    </source>
</evidence>
<dbReference type="PROSITE" id="PS51186">
    <property type="entry name" value="GNAT"/>
    <property type="match status" value="1"/>
</dbReference>
<dbReference type="EMBL" id="KK583214">
    <property type="protein sequence ID" value="KDO27858.1"/>
    <property type="molecule type" value="Genomic_DNA"/>
</dbReference>
<dbReference type="KEGG" id="spar:SPRG_07131"/>
<dbReference type="AlphaFoldDB" id="A0A067CBI8"/>
<reference evidence="13 14" key="1">
    <citation type="journal article" date="2013" name="PLoS Genet.">
        <title>Distinctive expansion of potential virulence genes in the genome of the oomycete fish pathogen Saprolegnia parasitica.</title>
        <authorList>
            <person name="Jiang R.H."/>
            <person name="de Bruijn I."/>
            <person name="Haas B.J."/>
            <person name="Belmonte R."/>
            <person name="Lobach L."/>
            <person name="Christie J."/>
            <person name="van den Ackerveken G."/>
            <person name="Bottin A."/>
            <person name="Bulone V."/>
            <person name="Diaz-Moreno S.M."/>
            <person name="Dumas B."/>
            <person name="Fan L."/>
            <person name="Gaulin E."/>
            <person name="Govers F."/>
            <person name="Grenville-Briggs L.J."/>
            <person name="Horner N.R."/>
            <person name="Levin J.Z."/>
            <person name="Mammella M."/>
            <person name="Meijer H.J."/>
            <person name="Morris P."/>
            <person name="Nusbaum C."/>
            <person name="Oome S."/>
            <person name="Phillips A.J."/>
            <person name="van Rooyen D."/>
            <person name="Rzeszutek E."/>
            <person name="Saraiva M."/>
            <person name="Secombes C.J."/>
            <person name="Seidl M.F."/>
            <person name="Snel B."/>
            <person name="Stassen J.H."/>
            <person name="Sykes S."/>
            <person name="Tripathy S."/>
            <person name="van den Berg H."/>
            <person name="Vega-Arreguin J.C."/>
            <person name="Wawra S."/>
            <person name="Young S.K."/>
            <person name="Zeng Q."/>
            <person name="Dieguez-Uribeondo J."/>
            <person name="Russ C."/>
            <person name="Tyler B.M."/>
            <person name="van West P."/>
        </authorList>
    </citation>
    <scope>NUCLEOTIDE SEQUENCE [LARGE SCALE GENOMIC DNA]</scope>
    <source>
        <strain evidence="13 14">CBS 223.65</strain>
    </source>
</reference>
<feature type="domain" description="N-acetyltransferase" evidence="12">
    <location>
        <begin position="64"/>
        <end position="204"/>
    </location>
</feature>
<dbReference type="InterPro" id="IPR000182">
    <property type="entry name" value="GNAT_dom"/>
</dbReference>
<comment type="similarity">
    <text evidence="3">Belongs to the acetyltransferase family. NAA40 subfamily.</text>
</comment>
<sequence length="206" mass="23413">MPPKAKRLTKKEQQALARKTALAHANSVDDFMLEFAPFATYAAGDVPVGLRSLPASRLTPDEKTKIEALFCANMQSFYEQSSWGFDMAAKRAELFDPAARYLVAGDVDAFVHFRFVEDDGAEIVYVYELQIGVALQRRGLGKRLMQLLELIARRYKMKWIVLTVFKANASAVQFYTKTMQYEVDETSPSQHEDHEASYEILSKQLE</sequence>
<dbReference type="Proteomes" id="UP000030745">
    <property type="component" value="Unassembled WGS sequence"/>
</dbReference>
<dbReference type="GO" id="GO:0010485">
    <property type="term" value="F:histone H4 acetyltransferase activity"/>
    <property type="evidence" value="ECO:0007669"/>
    <property type="project" value="InterPro"/>
</dbReference>
<evidence type="ECO:0000256" key="5">
    <source>
        <dbReference type="ARBA" id="ARBA00015043"/>
    </source>
</evidence>
<dbReference type="GO" id="GO:0005737">
    <property type="term" value="C:cytoplasm"/>
    <property type="evidence" value="ECO:0007669"/>
    <property type="project" value="UniProtKB-SubCell"/>
</dbReference>
<protein>
    <recommendedName>
        <fullName evidence="5">N-alpha-acetyltransferase 40</fullName>
        <ecNumber evidence="4">2.3.1.257</ecNumber>
    </recommendedName>
</protein>
<evidence type="ECO:0000256" key="1">
    <source>
        <dbReference type="ARBA" id="ARBA00004123"/>
    </source>
</evidence>
<organism evidence="13 14">
    <name type="scientific">Saprolegnia parasitica (strain CBS 223.65)</name>
    <dbReference type="NCBI Taxonomy" id="695850"/>
    <lineage>
        <taxon>Eukaryota</taxon>
        <taxon>Sar</taxon>
        <taxon>Stramenopiles</taxon>
        <taxon>Oomycota</taxon>
        <taxon>Saprolegniomycetes</taxon>
        <taxon>Saprolegniales</taxon>
        <taxon>Saprolegniaceae</taxon>
        <taxon>Saprolegnia</taxon>
    </lineage>
</organism>
<evidence type="ECO:0000313" key="14">
    <source>
        <dbReference type="Proteomes" id="UP000030745"/>
    </source>
</evidence>
<dbReference type="EC" id="2.3.1.257" evidence="4"/>
<dbReference type="VEuPathDB" id="FungiDB:SPRG_07131"/>